<evidence type="ECO:0008006" key="4">
    <source>
        <dbReference type="Google" id="ProtNLM"/>
    </source>
</evidence>
<dbReference type="RefSeq" id="WP_210432744.1">
    <property type="nucleotide sequence ID" value="NZ_BKCM01000031.1"/>
</dbReference>
<dbReference type="PANTHER" id="PTHR35519">
    <property type="entry name" value="MEMBRANE PROTEINS"/>
    <property type="match status" value="1"/>
</dbReference>
<keyword evidence="1" id="KW-0472">Membrane</keyword>
<reference evidence="2 3" key="1">
    <citation type="submission" date="2019-09" db="EMBL/GenBank/DDBJ databases">
        <title>NBRP : Genome information of microbial organism related human and environment.</title>
        <authorList>
            <person name="Hattori M."/>
            <person name="Oshima K."/>
            <person name="Inaba H."/>
            <person name="Suda W."/>
            <person name="Sakamoto M."/>
            <person name="Iino T."/>
            <person name="Kitahara M."/>
            <person name="Oshida Y."/>
            <person name="Iida T."/>
            <person name="Kudo T."/>
            <person name="Itoh T."/>
            <person name="Ohkuma M."/>
        </authorList>
    </citation>
    <scope>NUCLEOTIDE SEQUENCE [LARGE SCALE GENOMIC DNA]</scope>
    <source>
        <strain evidence="2 3">Mie-1</strain>
    </source>
</reference>
<accession>A0A5A7N204</accession>
<dbReference type="AlphaFoldDB" id="A0A5A7N204"/>
<evidence type="ECO:0000256" key="1">
    <source>
        <dbReference type="SAM" id="Phobius"/>
    </source>
</evidence>
<keyword evidence="1" id="KW-1133">Transmembrane helix</keyword>
<feature type="transmembrane region" description="Helical" evidence="1">
    <location>
        <begin position="66"/>
        <end position="90"/>
    </location>
</feature>
<comment type="caution">
    <text evidence="2">The sequence shown here is derived from an EMBL/GenBank/DDBJ whole genome shotgun (WGS) entry which is preliminary data.</text>
</comment>
<keyword evidence="3" id="KW-1185">Reference proteome</keyword>
<gene>
    <name evidence="2" type="ORF">JCM17845_29260</name>
</gene>
<organism evidence="2 3">
    <name type="scientific">Iodidimonas gelatinilytica</name>
    <dbReference type="NCBI Taxonomy" id="1236966"/>
    <lineage>
        <taxon>Bacteria</taxon>
        <taxon>Pseudomonadati</taxon>
        <taxon>Pseudomonadota</taxon>
        <taxon>Alphaproteobacteria</taxon>
        <taxon>Iodidimonadales</taxon>
        <taxon>Iodidimonadaceae</taxon>
        <taxon>Iodidimonas</taxon>
    </lineage>
</organism>
<dbReference type="Pfam" id="PF13430">
    <property type="entry name" value="DUF4112"/>
    <property type="match status" value="1"/>
</dbReference>
<protein>
    <recommendedName>
        <fullName evidence="4">DUF4112 domain-containing protein</fullName>
    </recommendedName>
</protein>
<name>A0A5A7N204_9PROT</name>
<dbReference type="PANTHER" id="PTHR35519:SF2">
    <property type="entry name" value="PH DOMAIN PROTEIN"/>
    <property type="match status" value="1"/>
</dbReference>
<dbReference type="EMBL" id="BKCM01000031">
    <property type="protein sequence ID" value="GER02303.1"/>
    <property type="molecule type" value="Genomic_DNA"/>
</dbReference>
<dbReference type="InterPro" id="IPR025187">
    <property type="entry name" value="DUF4112"/>
</dbReference>
<evidence type="ECO:0000313" key="2">
    <source>
        <dbReference type="EMBL" id="GER02303.1"/>
    </source>
</evidence>
<feature type="transmembrane region" description="Helical" evidence="1">
    <location>
        <begin position="29"/>
        <end position="54"/>
    </location>
</feature>
<proteinExistence type="predicted"/>
<evidence type="ECO:0000313" key="3">
    <source>
        <dbReference type="Proteomes" id="UP000325187"/>
    </source>
</evidence>
<dbReference type="Proteomes" id="UP000325187">
    <property type="component" value="Unassembled WGS sequence"/>
</dbReference>
<keyword evidence="1" id="KW-0812">Transmembrane</keyword>
<sequence length="113" mass="12411">MIDRRLKRLEGLARLLDSRFRIPGLGIRVGLDAVIGLIPGIGDMAMGLVSVYLVTQALAMGSRKRVIAQMLANIGIDFIIGAIPVIGDIFDIGFKANNRNIALLKRDYARHRL</sequence>